<organism evidence="1 2">
    <name type="scientific">Dentiscutata heterogama</name>
    <dbReference type="NCBI Taxonomy" id="1316150"/>
    <lineage>
        <taxon>Eukaryota</taxon>
        <taxon>Fungi</taxon>
        <taxon>Fungi incertae sedis</taxon>
        <taxon>Mucoromycota</taxon>
        <taxon>Glomeromycotina</taxon>
        <taxon>Glomeromycetes</taxon>
        <taxon>Diversisporales</taxon>
        <taxon>Gigasporaceae</taxon>
        <taxon>Dentiscutata</taxon>
    </lineage>
</organism>
<reference evidence="1" key="1">
    <citation type="submission" date="2021-06" db="EMBL/GenBank/DDBJ databases">
        <authorList>
            <person name="Kallberg Y."/>
            <person name="Tangrot J."/>
            <person name="Rosling A."/>
        </authorList>
    </citation>
    <scope>NUCLEOTIDE SEQUENCE</scope>
    <source>
        <strain evidence="1">IL203A</strain>
    </source>
</reference>
<accession>A0ACA9QEG4</accession>
<keyword evidence="2" id="KW-1185">Reference proteome</keyword>
<evidence type="ECO:0000313" key="1">
    <source>
        <dbReference type="EMBL" id="CAG8747672.1"/>
    </source>
</evidence>
<feature type="non-terminal residue" evidence="1">
    <location>
        <position position="1"/>
    </location>
</feature>
<sequence>IIQNNIAAVNKNLISYMPSKDILYIKIKCIRGFEMPLQLQTLDKVDVSLPFQYTLKGELFFIRDLQ</sequence>
<proteinExistence type="predicted"/>
<protein>
    <submittedName>
        <fullName evidence="1">13969_t:CDS:1</fullName>
    </submittedName>
</protein>
<comment type="caution">
    <text evidence="1">The sequence shown here is derived from an EMBL/GenBank/DDBJ whole genome shotgun (WGS) entry which is preliminary data.</text>
</comment>
<name>A0ACA9QEG4_9GLOM</name>
<feature type="non-terminal residue" evidence="1">
    <location>
        <position position="66"/>
    </location>
</feature>
<dbReference type="EMBL" id="CAJVPU010044428">
    <property type="protein sequence ID" value="CAG8747672.1"/>
    <property type="molecule type" value="Genomic_DNA"/>
</dbReference>
<dbReference type="Proteomes" id="UP000789702">
    <property type="component" value="Unassembled WGS sequence"/>
</dbReference>
<gene>
    <name evidence="1" type="ORF">DHETER_LOCUS14443</name>
</gene>
<evidence type="ECO:0000313" key="2">
    <source>
        <dbReference type="Proteomes" id="UP000789702"/>
    </source>
</evidence>